<reference evidence="6 7" key="1">
    <citation type="submission" date="2018-11" db="EMBL/GenBank/DDBJ databases">
        <title>Genomes From Bacteria Associated with the Canine Oral Cavity: a Test Case for Automated Genome-Based Taxonomic Assignment.</title>
        <authorList>
            <person name="Coil D.A."/>
            <person name="Jospin G."/>
            <person name="Darling A.E."/>
            <person name="Wallis C."/>
            <person name="Davis I.J."/>
            <person name="Harris S."/>
            <person name="Eisen J.A."/>
            <person name="Holcombe L.J."/>
            <person name="O'Flynn C."/>
        </authorList>
    </citation>
    <scope>NUCLEOTIDE SEQUENCE [LARGE SCALE GENOMIC DNA]</scope>
    <source>
        <strain evidence="6 7">OH770</strain>
    </source>
</reference>
<keyword evidence="4 5" id="KW-0472">Membrane</keyword>
<keyword evidence="2 5" id="KW-0812">Transmembrane</keyword>
<gene>
    <name evidence="6" type="ORF">EII11_00465</name>
</gene>
<feature type="transmembrane region" description="Helical" evidence="5">
    <location>
        <begin position="808"/>
        <end position="830"/>
    </location>
</feature>
<feature type="transmembrane region" description="Helical" evidence="5">
    <location>
        <begin position="752"/>
        <end position="774"/>
    </location>
</feature>
<keyword evidence="7" id="KW-1185">Reference proteome</keyword>
<dbReference type="EMBL" id="RQZF01000001">
    <property type="protein sequence ID" value="RRC96186.1"/>
    <property type="molecule type" value="Genomic_DNA"/>
</dbReference>
<dbReference type="InterPro" id="IPR023908">
    <property type="entry name" value="xxxLxxG_rpt"/>
</dbReference>
<dbReference type="SUPFAM" id="SSF58104">
    <property type="entry name" value="Methyl-accepting chemotaxis protein (MCP) signaling domain"/>
    <property type="match status" value="1"/>
</dbReference>
<organism evidence="6 7">
    <name type="scientific">Schaalia canis</name>
    <dbReference type="NCBI Taxonomy" id="100469"/>
    <lineage>
        <taxon>Bacteria</taxon>
        <taxon>Bacillati</taxon>
        <taxon>Actinomycetota</taxon>
        <taxon>Actinomycetes</taxon>
        <taxon>Actinomycetales</taxon>
        <taxon>Actinomycetaceae</taxon>
        <taxon>Schaalia</taxon>
    </lineage>
</organism>
<evidence type="ECO:0000256" key="5">
    <source>
        <dbReference type="SAM" id="Phobius"/>
    </source>
</evidence>
<feature type="transmembrane region" description="Helical" evidence="5">
    <location>
        <begin position="718"/>
        <end position="740"/>
    </location>
</feature>
<dbReference type="RefSeq" id="WP_124867519.1">
    <property type="nucleotide sequence ID" value="NZ_RQZF01000001.1"/>
</dbReference>
<protein>
    <recommendedName>
        <fullName evidence="8">YhgE/Pip domain-containing protein</fullName>
    </recommendedName>
</protein>
<proteinExistence type="predicted"/>
<dbReference type="OrthoDB" id="9811483at2"/>
<dbReference type="PANTHER" id="PTHR43077:SF10">
    <property type="entry name" value="TRANSPORT PERMEASE PROTEIN"/>
    <property type="match status" value="1"/>
</dbReference>
<dbReference type="PANTHER" id="PTHR43077">
    <property type="entry name" value="TRANSPORT PERMEASE YVFS-RELATED"/>
    <property type="match status" value="1"/>
</dbReference>
<dbReference type="Gene3D" id="1.10.287.950">
    <property type="entry name" value="Methyl-accepting chemotaxis protein"/>
    <property type="match status" value="1"/>
</dbReference>
<dbReference type="GO" id="GO:0016020">
    <property type="term" value="C:membrane"/>
    <property type="evidence" value="ECO:0007669"/>
    <property type="project" value="UniProtKB-SubCell"/>
</dbReference>
<keyword evidence="3 5" id="KW-1133">Transmembrane helix</keyword>
<sequence length="851" mass="89513">MSPSPVAWRLGRAARLLIPLLIVCLLPLLILNSVGPTLRVGIVNVDKGATVTLPTGQSQFVPFGRQLSAALLDTQERSGATVELLAIDTATHRFDEGALDALVIIPEDFSDHLATFGTTRARHAHIELHIRSSLNRSTQALASYIEETARHNLRTTLTENLLGGIYDGLDTLKDGMQQAIKGSEDLASGTAQAARGISQLHAGAQQLTDGLEQFSAGVADLNAGAGALAEGSSELNGGIGQLRDGAQQLSAGISDLADGLTGTATQPGLMPGVNALTDGVLGTEKSPGLVQGTRQLAEGNRRLANGVEAIFSVMDPLRHLIPPPDAHEGSRIDLVEMIAHSRALAQAALDALDAGAGIVDSPESIASLKEALRQLVDQCPADEQEFCTQLKALVGQMNDYLDTLPDVHQQSRQALENFLTQTGTPEFSERLRAAQEILDAHGGIYGLIYGPQGAFSQLDALRSGTRQLAEGAELIADRVGGTDKEPGLAQGITQLRDGVEQLQQGVTGRNRYGEIVHSTHLLGGATQLADGLSRASAGAAAFDDGMQRFRNGTNEAANGAHSLTEGARQLRGGSADAADGLGRLHEGAQQLSRGLKEGEESIPYYSPSERKRIITVALSPVSLAHENEAAGVSTPSGEVIRGAQISILVIVMWVVGAVVLLRTNPFSATQLTRPITAAQVALHSLRGPLIIGAALAIVSLLALWGIQPVRPPHVAGSAPLWTGVTSILTVLIGVISIMVIHQGIMAVSGRRNGPGVVIVTLTIQLIPLVTSSLFQGNASEESWVGWSPLGALVRALQAAYYHDGAGQWAGALFILIVWALGTFIVSILSVNHYRSENERAALLETLQHHAV</sequence>
<evidence type="ECO:0000256" key="2">
    <source>
        <dbReference type="ARBA" id="ARBA00022692"/>
    </source>
</evidence>
<dbReference type="Proteomes" id="UP000280444">
    <property type="component" value="Unassembled WGS sequence"/>
</dbReference>
<evidence type="ECO:0000313" key="6">
    <source>
        <dbReference type="EMBL" id="RRC96186.1"/>
    </source>
</evidence>
<evidence type="ECO:0000256" key="1">
    <source>
        <dbReference type="ARBA" id="ARBA00004141"/>
    </source>
</evidence>
<comment type="caution">
    <text evidence="6">The sequence shown here is derived from an EMBL/GenBank/DDBJ whole genome shotgun (WGS) entry which is preliminary data.</text>
</comment>
<feature type="transmembrane region" description="Helical" evidence="5">
    <location>
        <begin position="685"/>
        <end position="706"/>
    </location>
</feature>
<feature type="transmembrane region" description="Helical" evidence="5">
    <location>
        <begin position="645"/>
        <end position="664"/>
    </location>
</feature>
<evidence type="ECO:0008006" key="8">
    <source>
        <dbReference type="Google" id="ProtNLM"/>
    </source>
</evidence>
<evidence type="ECO:0000256" key="4">
    <source>
        <dbReference type="ARBA" id="ARBA00023136"/>
    </source>
</evidence>
<dbReference type="AlphaFoldDB" id="A0A3P1SGP7"/>
<evidence type="ECO:0000256" key="3">
    <source>
        <dbReference type="ARBA" id="ARBA00022989"/>
    </source>
</evidence>
<dbReference type="NCBIfam" id="TIGR03057">
    <property type="entry name" value="xxxLxxG_by_4"/>
    <property type="match status" value="4"/>
</dbReference>
<name>A0A3P1SGP7_9ACTO</name>
<dbReference type="InterPro" id="IPR051328">
    <property type="entry name" value="T7SS_ABC-Transporter"/>
</dbReference>
<evidence type="ECO:0000313" key="7">
    <source>
        <dbReference type="Proteomes" id="UP000280444"/>
    </source>
</evidence>
<comment type="subcellular location">
    <subcellularLocation>
        <location evidence="1">Membrane</location>
        <topology evidence="1">Multi-pass membrane protein</topology>
    </subcellularLocation>
</comment>
<accession>A0A3P1SGP7</accession>